<sequence>MSRRVEVTVTCSREPSDAAWKRSGEIGARILENLAERDARALAARDADGQAVAS</sequence>
<organism evidence="1 2">
    <name type="scientific">Microbacterium phage Min1</name>
    <dbReference type="NCBI Taxonomy" id="446529"/>
    <lineage>
        <taxon>Viruses</taxon>
        <taxon>Duplodnaviria</taxon>
        <taxon>Heunggongvirae</taxon>
        <taxon>Uroviricota</taxon>
        <taxon>Caudoviricetes</taxon>
        <taxon>Minunavirus</taxon>
        <taxon>Minunavirus Min1</taxon>
    </lineage>
</organism>
<dbReference type="KEGG" id="vg:5309140"/>
<protein>
    <submittedName>
        <fullName evidence="1">Uncharacterized protein</fullName>
    </submittedName>
</protein>
<dbReference type="Proteomes" id="UP000001999">
    <property type="component" value="Segment"/>
</dbReference>
<evidence type="ECO:0000313" key="2">
    <source>
        <dbReference type="Proteomes" id="UP000001999"/>
    </source>
</evidence>
<dbReference type="RefSeq" id="YP_001294765.1">
    <property type="nucleotide sequence ID" value="NC_009603.1"/>
</dbReference>
<keyword evidence="2" id="KW-1185">Reference proteome</keyword>
<evidence type="ECO:0000313" key="1">
    <source>
        <dbReference type="EMBL" id="ABR10435.1"/>
    </source>
</evidence>
<proteinExistence type="predicted"/>
<dbReference type="EMBL" id="EF579802">
    <property type="protein sequence ID" value="ABR10435.1"/>
    <property type="molecule type" value="Genomic_DNA"/>
</dbReference>
<name>A6N1W3_9CAUD</name>
<reference evidence="1 2" key="1">
    <citation type="submission" date="2007-04" db="EMBL/GenBank/DDBJ databases">
        <title>Isolation, characterization and complete nucleotide sequence of a novel temperate bacteriophage Min1, isolated from the nematode pathogen Microbacterium nematophilum.</title>
        <authorList>
            <person name="Akimkina T.V."/>
            <person name="Venien-Bryan C."/>
            <person name="Hodgkin J.A."/>
        </authorList>
    </citation>
    <scope>NUCLEOTIDE SEQUENCE [LARGE SCALE GENOMIC DNA]</scope>
</reference>
<accession>A6N1W3</accession>
<dbReference type="GeneID" id="5309140"/>